<dbReference type="OrthoDB" id="9949926at2"/>
<dbReference type="HOGENOM" id="CLU_3042867_0_0_10"/>
<dbReference type="RefSeq" id="WP_006800274.1">
    <property type="nucleotide sequence ID" value="NZ_GL891985.1"/>
</dbReference>
<accession>F5J077</accession>
<dbReference type="PROSITE" id="PS51257">
    <property type="entry name" value="PROKAR_LIPOPROTEIN"/>
    <property type="match status" value="1"/>
</dbReference>
<dbReference type="EMBL" id="ADLV01000032">
    <property type="protein sequence ID" value="EGK00955.1"/>
    <property type="molecule type" value="Genomic_DNA"/>
</dbReference>
<keyword evidence="1" id="KW-0812">Transmembrane</keyword>
<proteinExistence type="predicted"/>
<evidence type="ECO:0000313" key="2">
    <source>
        <dbReference type="EMBL" id="EGK00955.1"/>
    </source>
</evidence>
<gene>
    <name evidence="2" type="ORF">HMPREF9455_02744</name>
</gene>
<sequence>MSKIVNKWSMLPVYIKGMVFAVLIIYILSSCCVTGYCQTGTADYEQTTEETNPK</sequence>
<name>F5J077_9BACT</name>
<protein>
    <submittedName>
        <fullName evidence="2">Uncharacterized protein</fullName>
    </submittedName>
</protein>
<evidence type="ECO:0000313" key="3">
    <source>
        <dbReference type="Proteomes" id="UP000004913"/>
    </source>
</evidence>
<keyword evidence="3" id="KW-1185">Reference proteome</keyword>
<dbReference type="AlphaFoldDB" id="F5J077"/>
<comment type="caution">
    <text evidence="2">The sequence shown here is derived from an EMBL/GenBank/DDBJ whole genome shotgun (WGS) entry which is preliminary data.</text>
</comment>
<dbReference type="STRING" id="742766.HMPREF9455_02744"/>
<reference evidence="2 3" key="1">
    <citation type="submission" date="2011-04" db="EMBL/GenBank/DDBJ databases">
        <title>The Genome Sequence of Dysgonomonas gadei ATCC BAA-286.</title>
        <authorList>
            <consortium name="The Broad Institute Genome Sequencing Platform"/>
            <person name="Earl A."/>
            <person name="Ward D."/>
            <person name="Feldgarden M."/>
            <person name="Gevers D."/>
            <person name="Pudlo N."/>
            <person name="Martens E."/>
            <person name="Allen-Vercoe E."/>
            <person name="Young S.K."/>
            <person name="Zeng Q."/>
            <person name="Gargeya S."/>
            <person name="Fitzgerald M."/>
            <person name="Haas B."/>
            <person name="Abouelleil A."/>
            <person name="Alvarado L."/>
            <person name="Arachchi H.M."/>
            <person name="Berlin A."/>
            <person name="Brown A."/>
            <person name="Chapman S.B."/>
            <person name="Chen Z."/>
            <person name="Dunbar C."/>
            <person name="Freedman E."/>
            <person name="Gearin G."/>
            <person name="Gellesch M."/>
            <person name="Goldberg J."/>
            <person name="Griggs A."/>
            <person name="Gujja S."/>
            <person name="Heiman D."/>
            <person name="Howarth C."/>
            <person name="Larson L."/>
            <person name="Lui A."/>
            <person name="MacDonald P.J.P."/>
            <person name="Mehta T."/>
            <person name="Montmayeur A."/>
            <person name="Murphy C."/>
            <person name="Neiman D."/>
            <person name="Pearson M."/>
            <person name="Priest M."/>
            <person name="Roberts A."/>
            <person name="Saif S."/>
            <person name="Shea T."/>
            <person name="Shenoy N."/>
            <person name="Sisk P."/>
            <person name="Stolte C."/>
            <person name="Sykes S."/>
            <person name="Yandava C."/>
            <person name="Wortman J."/>
            <person name="Nusbaum C."/>
            <person name="Birren B."/>
        </authorList>
    </citation>
    <scope>NUCLEOTIDE SEQUENCE [LARGE SCALE GENOMIC DNA]</scope>
    <source>
        <strain evidence="2 3">ATCC BAA-286</strain>
    </source>
</reference>
<dbReference type="Proteomes" id="UP000004913">
    <property type="component" value="Unassembled WGS sequence"/>
</dbReference>
<feature type="transmembrane region" description="Helical" evidence="1">
    <location>
        <begin position="12"/>
        <end position="29"/>
    </location>
</feature>
<keyword evidence="1" id="KW-1133">Transmembrane helix</keyword>
<evidence type="ECO:0000256" key="1">
    <source>
        <dbReference type="SAM" id="Phobius"/>
    </source>
</evidence>
<keyword evidence="1" id="KW-0472">Membrane</keyword>
<organism evidence="2 3">
    <name type="scientific">Dysgonomonas gadei ATCC BAA-286</name>
    <dbReference type="NCBI Taxonomy" id="742766"/>
    <lineage>
        <taxon>Bacteria</taxon>
        <taxon>Pseudomonadati</taxon>
        <taxon>Bacteroidota</taxon>
        <taxon>Bacteroidia</taxon>
        <taxon>Bacteroidales</taxon>
        <taxon>Dysgonomonadaceae</taxon>
        <taxon>Dysgonomonas</taxon>
    </lineage>
</organism>